<evidence type="ECO:0000313" key="2">
    <source>
        <dbReference type="EMBL" id="RNA26542.1"/>
    </source>
</evidence>
<gene>
    <name evidence="2" type="ORF">BpHYR1_025461</name>
</gene>
<dbReference type="AlphaFoldDB" id="A0A3M7RSS1"/>
<keyword evidence="3" id="KW-1185">Reference proteome</keyword>
<name>A0A3M7RSS1_BRAPC</name>
<keyword evidence="1" id="KW-1133">Transmembrane helix</keyword>
<protein>
    <submittedName>
        <fullName evidence="2">Uncharacterized protein</fullName>
    </submittedName>
</protein>
<proteinExistence type="predicted"/>
<dbReference type="EMBL" id="REGN01002717">
    <property type="protein sequence ID" value="RNA26542.1"/>
    <property type="molecule type" value="Genomic_DNA"/>
</dbReference>
<comment type="caution">
    <text evidence="2">The sequence shown here is derived from an EMBL/GenBank/DDBJ whole genome shotgun (WGS) entry which is preliminary data.</text>
</comment>
<sequence length="167" mass="19446">MIASRQLRVKKYSNFIKDENLLVKPNYYSKKFYQTNCNICQVSCENLRKSLSNYDKCSEVAIHFIIIDQNDDLILILDPDEGHFGRNASINKITFPFNRELQRCFISSTIGAMSIFSFLYLVKTGYEFGQVLKLLPLLTFLSLIVNFCLDNEKRILRKNIKLKKAIV</sequence>
<reference evidence="2 3" key="1">
    <citation type="journal article" date="2018" name="Sci. Rep.">
        <title>Genomic signatures of local adaptation to the degree of environmental predictability in rotifers.</title>
        <authorList>
            <person name="Franch-Gras L."/>
            <person name="Hahn C."/>
            <person name="Garcia-Roger E.M."/>
            <person name="Carmona M.J."/>
            <person name="Serra M."/>
            <person name="Gomez A."/>
        </authorList>
    </citation>
    <scope>NUCLEOTIDE SEQUENCE [LARGE SCALE GENOMIC DNA]</scope>
    <source>
        <strain evidence="2">HYR1</strain>
    </source>
</reference>
<accession>A0A3M7RSS1</accession>
<organism evidence="2 3">
    <name type="scientific">Brachionus plicatilis</name>
    <name type="common">Marine rotifer</name>
    <name type="synonym">Brachionus muelleri</name>
    <dbReference type="NCBI Taxonomy" id="10195"/>
    <lineage>
        <taxon>Eukaryota</taxon>
        <taxon>Metazoa</taxon>
        <taxon>Spiralia</taxon>
        <taxon>Gnathifera</taxon>
        <taxon>Rotifera</taxon>
        <taxon>Eurotatoria</taxon>
        <taxon>Monogononta</taxon>
        <taxon>Pseudotrocha</taxon>
        <taxon>Ploima</taxon>
        <taxon>Brachionidae</taxon>
        <taxon>Brachionus</taxon>
    </lineage>
</organism>
<evidence type="ECO:0000313" key="3">
    <source>
        <dbReference type="Proteomes" id="UP000276133"/>
    </source>
</evidence>
<evidence type="ECO:0000256" key="1">
    <source>
        <dbReference type="SAM" id="Phobius"/>
    </source>
</evidence>
<feature type="transmembrane region" description="Helical" evidence="1">
    <location>
        <begin position="128"/>
        <end position="149"/>
    </location>
</feature>
<keyword evidence="1" id="KW-0472">Membrane</keyword>
<dbReference type="Proteomes" id="UP000276133">
    <property type="component" value="Unassembled WGS sequence"/>
</dbReference>
<keyword evidence="1" id="KW-0812">Transmembrane</keyword>
<feature type="transmembrane region" description="Helical" evidence="1">
    <location>
        <begin position="104"/>
        <end position="122"/>
    </location>
</feature>